<keyword evidence="5" id="KW-0597">Phosphoprotein</keyword>
<keyword evidence="6" id="KW-0808">Transferase</keyword>
<dbReference type="AlphaFoldDB" id="A0A6N7X298"/>
<keyword evidence="10" id="KW-0067">ATP-binding</keyword>
<dbReference type="PANTHER" id="PTHR45528:SF1">
    <property type="entry name" value="SENSOR HISTIDINE KINASE CPXA"/>
    <property type="match status" value="1"/>
</dbReference>
<dbReference type="Pfam" id="PF02518">
    <property type="entry name" value="HATPase_c"/>
    <property type="match status" value="1"/>
</dbReference>
<sequence>MLDIKLTRYDLGKKKRLYTSLVLLISFVLSLIMIYRYHSVELRVQENKQNPFQSRQFASDLFYTDYYLYYKIYQQEKNQLIRPVDLFLTKETIQSMINNLDMDYYSSELDSDDIKYNFDESFKELGGFINNSEGKLKYFAINKKTGFEYTNYLFKDDMKAFDNYQRELEKVNNDVAKIDKNSEAYKDYINLQKKIRRKFMTYIVIDFDQNGKYDISYSHGLQKEVFDNYLLELDANKNLNEVYTISDVTDFSFSNYRVEPIKNMRYVYAVPNSVNTNFYSSHDTVSEYVHRKERNSYRSIEILGRSILAIIVVITLLIPIRTLKLFMGLEKLKKLPLEVFVIALYYLHSSLLSNDVAIMMVRETITGNVLKSLLANDIPLVVAKQLVNIINIAYWMLSFFSIYLIACLIKMVIKNGITGYLKKRSLILCVSRAIVRGVSSIFYRFISVDLSLRYNRLFIIGFILVFFGTVILPWVDVTYTLLWFVLMLVYILVFLIFTKIVKKEIDNGKDDYEGLLGLTKDIASGNLDQDIMKVDVGIYEEIQRQLFSIQQAYKKSIEEEVKSQKMKSDLISNVSHDLKTPLTSIITYIELLKNTETSDDAKKYIDTISRKSERLKILIDDMFEITKAQSGNLKVNIDEVEVVNLMKQSIFEVSDRFSIRGITLKTTFPEEKIILKLDGEKTYRTFENLLVNIAKYSAKDSRAYVDIKNEDERVVITFRNISETEIDYDAQDILERFRRGDKSRNTEGSGLGLSIAKGYVEIQGGELNIHLDGDLFKSEIIFYKNREIVK</sequence>
<feature type="transmembrane region" description="Helical" evidence="14">
    <location>
        <begin position="481"/>
        <end position="501"/>
    </location>
</feature>
<protein>
    <recommendedName>
        <fullName evidence="3">histidine kinase</fullName>
        <ecNumber evidence="3">2.7.13.3</ecNumber>
    </recommendedName>
</protein>
<comment type="subcellular location">
    <subcellularLocation>
        <location evidence="2">Cell membrane</location>
        <topology evidence="2">Multi-pass membrane protein</topology>
    </subcellularLocation>
</comment>
<name>A0A6N7X298_9FIRM</name>
<dbReference type="EC" id="2.7.13.3" evidence="3"/>
<evidence type="ECO:0000256" key="14">
    <source>
        <dbReference type="SAM" id="Phobius"/>
    </source>
</evidence>
<dbReference type="InterPro" id="IPR036890">
    <property type="entry name" value="HATPase_C_sf"/>
</dbReference>
<evidence type="ECO:0000256" key="1">
    <source>
        <dbReference type="ARBA" id="ARBA00000085"/>
    </source>
</evidence>
<evidence type="ECO:0000256" key="5">
    <source>
        <dbReference type="ARBA" id="ARBA00022553"/>
    </source>
</evidence>
<dbReference type="RefSeq" id="WP_154538604.1">
    <property type="nucleotide sequence ID" value="NZ_VUNE01000005.1"/>
</dbReference>
<dbReference type="SMART" id="SM00388">
    <property type="entry name" value="HisKA"/>
    <property type="match status" value="1"/>
</dbReference>
<dbReference type="SUPFAM" id="SSF47384">
    <property type="entry name" value="Homodimeric domain of signal transducing histidine kinase"/>
    <property type="match status" value="1"/>
</dbReference>
<evidence type="ECO:0000256" key="11">
    <source>
        <dbReference type="ARBA" id="ARBA00022989"/>
    </source>
</evidence>
<evidence type="ECO:0000256" key="12">
    <source>
        <dbReference type="ARBA" id="ARBA00023012"/>
    </source>
</evidence>
<dbReference type="InterPro" id="IPR050398">
    <property type="entry name" value="HssS/ArlS-like"/>
</dbReference>
<evidence type="ECO:0000256" key="7">
    <source>
        <dbReference type="ARBA" id="ARBA00022692"/>
    </source>
</evidence>
<feature type="transmembrane region" description="Helical" evidence="14">
    <location>
        <begin position="17"/>
        <end position="35"/>
    </location>
</feature>
<reference evidence="16 17" key="1">
    <citation type="submission" date="2019-08" db="EMBL/GenBank/DDBJ databases">
        <title>In-depth cultivation of the pig gut microbiome towards novel bacterial diversity and tailored functional studies.</title>
        <authorList>
            <person name="Wylensek D."/>
            <person name="Hitch T.C.A."/>
            <person name="Clavel T."/>
        </authorList>
    </citation>
    <scope>NUCLEOTIDE SEQUENCE [LARGE SCALE GENOMIC DNA]</scope>
    <source>
        <strain evidence="16 17">WCA-SAB-591-4A-A</strain>
    </source>
</reference>
<dbReference type="Gene3D" id="3.30.565.10">
    <property type="entry name" value="Histidine kinase-like ATPase, C-terminal domain"/>
    <property type="match status" value="1"/>
</dbReference>
<evidence type="ECO:0000256" key="9">
    <source>
        <dbReference type="ARBA" id="ARBA00022777"/>
    </source>
</evidence>
<keyword evidence="8" id="KW-0547">Nucleotide-binding</keyword>
<dbReference type="PROSITE" id="PS50109">
    <property type="entry name" value="HIS_KIN"/>
    <property type="match status" value="1"/>
</dbReference>
<feature type="domain" description="Histidine kinase" evidence="15">
    <location>
        <begin position="573"/>
        <end position="769"/>
    </location>
</feature>
<dbReference type="SUPFAM" id="SSF55874">
    <property type="entry name" value="ATPase domain of HSP90 chaperone/DNA topoisomerase II/histidine kinase"/>
    <property type="match status" value="1"/>
</dbReference>
<evidence type="ECO:0000259" key="15">
    <source>
        <dbReference type="PROSITE" id="PS50109"/>
    </source>
</evidence>
<dbReference type="PANTHER" id="PTHR45528">
    <property type="entry name" value="SENSOR HISTIDINE KINASE CPXA"/>
    <property type="match status" value="1"/>
</dbReference>
<dbReference type="EMBL" id="VUNE01000005">
    <property type="protein sequence ID" value="MST63130.1"/>
    <property type="molecule type" value="Genomic_DNA"/>
</dbReference>
<comment type="caution">
    <text evidence="16">The sequence shown here is derived from an EMBL/GenBank/DDBJ whole genome shotgun (WGS) entry which is preliminary data.</text>
</comment>
<dbReference type="InterPro" id="IPR036097">
    <property type="entry name" value="HisK_dim/P_sf"/>
</dbReference>
<keyword evidence="17" id="KW-1185">Reference proteome</keyword>
<evidence type="ECO:0000256" key="3">
    <source>
        <dbReference type="ARBA" id="ARBA00012438"/>
    </source>
</evidence>
<keyword evidence="4" id="KW-1003">Cell membrane</keyword>
<dbReference type="GO" id="GO:0000155">
    <property type="term" value="F:phosphorelay sensor kinase activity"/>
    <property type="evidence" value="ECO:0007669"/>
    <property type="project" value="InterPro"/>
</dbReference>
<dbReference type="InterPro" id="IPR005467">
    <property type="entry name" value="His_kinase_dom"/>
</dbReference>
<evidence type="ECO:0000256" key="4">
    <source>
        <dbReference type="ARBA" id="ARBA00022475"/>
    </source>
</evidence>
<dbReference type="SMART" id="SM00387">
    <property type="entry name" value="HATPase_c"/>
    <property type="match status" value="1"/>
</dbReference>
<feature type="transmembrane region" description="Helical" evidence="14">
    <location>
        <begin position="457"/>
        <end position="475"/>
    </location>
</feature>
<keyword evidence="9 16" id="KW-0418">Kinase</keyword>
<keyword evidence="7 14" id="KW-0812">Transmembrane</keyword>
<dbReference type="Gene3D" id="1.10.287.130">
    <property type="match status" value="1"/>
</dbReference>
<organism evidence="16 17">
    <name type="scientific">Peptostreptococcus porci</name>
    <dbReference type="NCBI Taxonomy" id="2652282"/>
    <lineage>
        <taxon>Bacteria</taxon>
        <taxon>Bacillati</taxon>
        <taxon>Bacillota</taxon>
        <taxon>Clostridia</taxon>
        <taxon>Peptostreptococcales</taxon>
        <taxon>Peptostreptococcaceae</taxon>
        <taxon>Peptostreptococcus</taxon>
    </lineage>
</organism>
<dbReference type="Pfam" id="PF00512">
    <property type="entry name" value="HisKA"/>
    <property type="match status" value="1"/>
</dbReference>
<dbReference type="CDD" id="cd00082">
    <property type="entry name" value="HisKA"/>
    <property type="match status" value="1"/>
</dbReference>
<dbReference type="FunFam" id="1.10.287.130:FF:000001">
    <property type="entry name" value="Two-component sensor histidine kinase"/>
    <property type="match status" value="1"/>
</dbReference>
<feature type="transmembrane region" description="Helical" evidence="14">
    <location>
        <begin position="425"/>
        <end position="445"/>
    </location>
</feature>
<dbReference type="Proteomes" id="UP000440713">
    <property type="component" value="Unassembled WGS sequence"/>
</dbReference>
<evidence type="ECO:0000313" key="16">
    <source>
        <dbReference type="EMBL" id="MST63130.1"/>
    </source>
</evidence>
<accession>A0A6N7X298</accession>
<dbReference type="GO" id="GO:0005524">
    <property type="term" value="F:ATP binding"/>
    <property type="evidence" value="ECO:0007669"/>
    <property type="project" value="UniProtKB-KW"/>
</dbReference>
<evidence type="ECO:0000256" key="10">
    <source>
        <dbReference type="ARBA" id="ARBA00022840"/>
    </source>
</evidence>
<dbReference type="InterPro" id="IPR003661">
    <property type="entry name" value="HisK_dim/P_dom"/>
</dbReference>
<gene>
    <name evidence="16" type="ORF">FYJ71_09305</name>
</gene>
<keyword evidence="11 14" id="KW-1133">Transmembrane helix</keyword>
<keyword evidence="13 14" id="KW-0472">Membrane</keyword>
<dbReference type="GO" id="GO:0005886">
    <property type="term" value="C:plasma membrane"/>
    <property type="evidence" value="ECO:0007669"/>
    <property type="project" value="UniProtKB-SubCell"/>
</dbReference>
<evidence type="ECO:0000256" key="8">
    <source>
        <dbReference type="ARBA" id="ARBA00022741"/>
    </source>
</evidence>
<dbReference type="InterPro" id="IPR003594">
    <property type="entry name" value="HATPase_dom"/>
</dbReference>
<comment type="catalytic activity">
    <reaction evidence="1">
        <text>ATP + protein L-histidine = ADP + protein N-phospho-L-histidine.</text>
        <dbReference type="EC" id="2.7.13.3"/>
    </reaction>
</comment>
<proteinExistence type="predicted"/>
<keyword evidence="12" id="KW-0902">Two-component regulatory system</keyword>
<feature type="transmembrane region" description="Helical" evidence="14">
    <location>
        <begin position="340"/>
        <end position="361"/>
    </location>
</feature>
<evidence type="ECO:0000313" key="17">
    <source>
        <dbReference type="Proteomes" id="UP000440713"/>
    </source>
</evidence>
<evidence type="ECO:0000256" key="2">
    <source>
        <dbReference type="ARBA" id="ARBA00004651"/>
    </source>
</evidence>
<evidence type="ECO:0000256" key="13">
    <source>
        <dbReference type="ARBA" id="ARBA00023136"/>
    </source>
</evidence>
<feature type="transmembrane region" description="Helical" evidence="14">
    <location>
        <begin position="392"/>
        <end position="413"/>
    </location>
</feature>
<feature type="transmembrane region" description="Helical" evidence="14">
    <location>
        <begin position="302"/>
        <end position="320"/>
    </location>
</feature>
<evidence type="ECO:0000256" key="6">
    <source>
        <dbReference type="ARBA" id="ARBA00022679"/>
    </source>
</evidence>